<feature type="domain" description="GAPS4 PD-(D/E)XK nuclease" evidence="1">
    <location>
        <begin position="6"/>
        <end position="141"/>
    </location>
</feature>
<gene>
    <name evidence="2" type="ORF">AAV32_06035</name>
</gene>
<evidence type="ECO:0000313" key="3">
    <source>
        <dbReference type="Proteomes" id="UP000078084"/>
    </source>
</evidence>
<dbReference type="EMBL" id="LBNE01000002">
    <property type="protein sequence ID" value="KKO72586.1"/>
    <property type="molecule type" value="Genomic_DNA"/>
</dbReference>
<dbReference type="Proteomes" id="UP000078084">
    <property type="component" value="Unassembled WGS sequence"/>
</dbReference>
<dbReference type="AlphaFoldDB" id="A0A171KUL9"/>
<protein>
    <recommendedName>
        <fullName evidence="1">GAPS4 PD-(D/E)XK nuclease domain-containing protein</fullName>
    </recommendedName>
</protein>
<comment type="caution">
    <text evidence="2">The sequence shown here is derived from an EMBL/GenBank/DDBJ whole genome shotgun (WGS) entry which is preliminary data.</text>
</comment>
<dbReference type="RefSeq" id="WP_068368847.1">
    <property type="nucleotide sequence ID" value="NZ_LBNE01000002.1"/>
</dbReference>
<dbReference type="PATRIC" id="fig|206506.3.peg.1293"/>
<evidence type="ECO:0000313" key="2">
    <source>
        <dbReference type="EMBL" id="KKO72586.1"/>
    </source>
</evidence>
<name>A0A171KUL9_9BURK</name>
<reference evidence="2 3" key="1">
    <citation type="submission" date="2015-04" db="EMBL/GenBank/DDBJ databases">
        <title>Genome sequence of Kerstersia gyiorum CG1.</title>
        <authorList>
            <person name="Greninger A.L."/>
            <person name="Kozyreva V."/>
            <person name="Chaturvedi V."/>
        </authorList>
    </citation>
    <scope>NUCLEOTIDE SEQUENCE [LARGE SCALE GENOMIC DNA]</scope>
    <source>
        <strain evidence="2 3">CG1</strain>
    </source>
</reference>
<dbReference type="STRING" id="206506.AAV32_06035"/>
<organism evidence="2 3">
    <name type="scientific">Kerstersia gyiorum</name>
    <dbReference type="NCBI Taxonomy" id="206506"/>
    <lineage>
        <taxon>Bacteria</taxon>
        <taxon>Pseudomonadati</taxon>
        <taxon>Pseudomonadota</taxon>
        <taxon>Betaproteobacteria</taxon>
        <taxon>Burkholderiales</taxon>
        <taxon>Alcaligenaceae</taxon>
        <taxon>Kerstersia</taxon>
    </lineage>
</organism>
<proteinExistence type="predicted"/>
<accession>A0A171KUL9</accession>
<keyword evidence="3" id="KW-1185">Reference proteome</keyword>
<dbReference type="InterPro" id="IPR058873">
    <property type="entry name" value="PDDEXK_GAPS4"/>
</dbReference>
<evidence type="ECO:0000259" key="1">
    <source>
        <dbReference type="Pfam" id="PF26115"/>
    </source>
</evidence>
<dbReference type="Pfam" id="PF26115">
    <property type="entry name" value="PDDEXK_GAPS4"/>
    <property type="match status" value="1"/>
</dbReference>
<sequence length="330" mass="37483">MSAENENTAKLAEVAATELFSEFFWERSGPTNHDWPCEDQERHDVKTHPCDVVYYYDEPYSPVRTYVHCDLKSYAKGTIRPASVKAAVESLAKQVACAEKSDSWRDFHGHDHVTASICGLLFVYNHDGEYEADFQKNLIGINPESLQLPSGSKLFVLGPKEIFWLDNIRDEIQRMRGKRPAELPSHEFCSFYHPQLVRRANLQVRTAKAATLEMLTSPIIILEHRDPKGSAKRGVVVFYSRKGETADEFMYLIDTLRKYELLDDNTSVTIKTLGASPISSPTFQRAQQQYIEGININATKTDLAAYVNAIKYEPMNKVKSTYSAIDLGTW</sequence>